<dbReference type="AlphaFoldDB" id="C3X889"/>
<dbReference type="Proteomes" id="UP000005089">
    <property type="component" value="Unassembled WGS sequence"/>
</dbReference>
<evidence type="ECO:0000313" key="2">
    <source>
        <dbReference type="Proteomes" id="UP000005089"/>
    </source>
</evidence>
<gene>
    <name evidence="1" type="ORF">OFBG_00443</name>
</gene>
<name>C3X889_OXAFO</name>
<dbReference type="GeneID" id="77135643"/>
<accession>C3X889</accession>
<dbReference type="eggNOG" id="ENOG502Z835">
    <property type="taxonomic scope" value="Bacteria"/>
</dbReference>
<protein>
    <recommendedName>
        <fullName evidence="3">DUF2589 domain-containing protein</fullName>
    </recommendedName>
</protein>
<evidence type="ECO:0000313" key="1">
    <source>
        <dbReference type="EMBL" id="EEO29415.1"/>
    </source>
</evidence>
<dbReference type="EMBL" id="GG658170">
    <property type="protein sequence ID" value="EEO29415.1"/>
    <property type="molecule type" value="Genomic_DNA"/>
</dbReference>
<organism evidence="1 2">
    <name type="scientific">Oxalobacter formigenes OXCC13</name>
    <dbReference type="NCBI Taxonomy" id="556269"/>
    <lineage>
        <taxon>Bacteria</taxon>
        <taxon>Pseudomonadati</taxon>
        <taxon>Pseudomonadota</taxon>
        <taxon>Betaproteobacteria</taxon>
        <taxon>Burkholderiales</taxon>
        <taxon>Oxalobacteraceae</taxon>
        <taxon>Oxalobacter</taxon>
    </lineage>
</organism>
<keyword evidence="2" id="KW-1185">Reference proteome</keyword>
<dbReference type="HOGENOM" id="CLU_084169_0_0_4"/>
<dbReference type="Pfam" id="PF11655">
    <property type="entry name" value="DUF2589"/>
    <property type="match status" value="1"/>
</dbReference>
<dbReference type="RefSeq" id="WP_005879860.1">
    <property type="nucleotide sequence ID" value="NZ_CP019430.1"/>
</dbReference>
<sequence length="188" mass="20073">MADITDKFAGLPLGLLVCTPIIEVAKGQSELCRVYLDYVYKLAFIDGDPEKGTKTLSFNLTRQVTDGSGNITPQQVTVTAPLISLVPVPAFTMDEATVRFTMEVKEQVVDKSNTSATSKVDTSMSFWGFHAQISGSVTAGSEHTRTTDQSAKYEIYARAAQQAPAEGMAKLSTVFASVIEPIPVGGGS</sequence>
<dbReference type="InterPro" id="IPR024510">
    <property type="entry name" value="DUF2589"/>
</dbReference>
<dbReference type="STRING" id="847.BRW83_1803"/>
<proteinExistence type="predicted"/>
<evidence type="ECO:0008006" key="3">
    <source>
        <dbReference type="Google" id="ProtNLM"/>
    </source>
</evidence>
<reference evidence="1 2" key="1">
    <citation type="submission" date="2009-02" db="EMBL/GenBank/DDBJ databases">
        <title>The Genome Sequence of Oxalobacter formigenes OXCC13.</title>
        <authorList>
            <consortium name="The Broad Institute Genome Sequencing Platform"/>
            <person name="Ward D."/>
            <person name="Young S.K."/>
            <person name="Kodira C.D."/>
            <person name="Zeng Q."/>
            <person name="Koehrsen M."/>
            <person name="Alvarado L."/>
            <person name="Berlin A."/>
            <person name="Borenstein D."/>
            <person name="Chen Z."/>
            <person name="Engels R."/>
            <person name="Freedman E."/>
            <person name="Gellesch M."/>
            <person name="Goldberg J."/>
            <person name="Griggs A."/>
            <person name="Gujja S."/>
            <person name="Heiman D."/>
            <person name="Hepburn T."/>
            <person name="Howarth C."/>
            <person name="Jen D."/>
            <person name="Larson L."/>
            <person name="Lewis B."/>
            <person name="Mehta T."/>
            <person name="Park D."/>
            <person name="Pearson M."/>
            <person name="Roberts A."/>
            <person name="Saif S."/>
            <person name="Shea T."/>
            <person name="Shenoy N."/>
            <person name="Sisk P."/>
            <person name="Stolte C."/>
            <person name="Sykes S."/>
            <person name="Walk T."/>
            <person name="White J."/>
            <person name="Yandava C."/>
            <person name="Allison M.J."/>
            <person name="Lander E."/>
            <person name="Nusbaum C."/>
            <person name="Galagan J."/>
            <person name="Birren B."/>
        </authorList>
    </citation>
    <scope>NUCLEOTIDE SEQUENCE [LARGE SCALE GENOMIC DNA]</scope>
    <source>
        <strain evidence="1 2">OXCC13</strain>
    </source>
</reference>